<dbReference type="AlphaFoldDB" id="A0A1G5HRC8"/>
<dbReference type="EMBL" id="FMUX01000015">
    <property type="protein sequence ID" value="SCY66425.1"/>
    <property type="molecule type" value="Genomic_DNA"/>
</dbReference>
<dbReference type="Proteomes" id="UP000198870">
    <property type="component" value="Unassembled WGS sequence"/>
</dbReference>
<dbReference type="CDD" id="cd02042">
    <property type="entry name" value="ParAB_family"/>
    <property type="match status" value="1"/>
</dbReference>
<dbReference type="InterPro" id="IPR025669">
    <property type="entry name" value="AAA_dom"/>
</dbReference>
<evidence type="ECO:0000313" key="2">
    <source>
        <dbReference type="EMBL" id="SCY66425.1"/>
    </source>
</evidence>
<protein>
    <submittedName>
        <fullName evidence="2">Cellulose biosynthesis protein BcsQ</fullName>
    </submittedName>
</protein>
<name>A0A1G5HRC8_9BACT</name>
<dbReference type="Gene3D" id="3.40.50.300">
    <property type="entry name" value="P-loop containing nucleotide triphosphate hydrolases"/>
    <property type="match status" value="1"/>
</dbReference>
<evidence type="ECO:0000313" key="3">
    <source>
        <dbReference type="Proteomes" id="UP000198870"/>
    </source>
</evidence>
<evidence type="ECO:0000259" key="1">
    <source>
        <dbReference type="Pfam" id="PF13614"/>
    </source>
</evidence>
<dbReference type="STRING" id="419481.SAMN05216233_11596"/>
<proteinExistence type="predicted"/>
<dbReference type="SUPFAM" id="SSF52540">
    <property type="entry name" value="P-loop containing nucleoside triphosphate hydrolases"/>
    <property type="match status" value="1"/>
</dbReference>
<keyword evidence="3" id="KW-1185">Reference proteome</keyword>
<dbReference type="InterPro" id="IPR027417">
    <property type="entry name" value="P-loop_NTPase"/>
</dbReference>
<dbReference type="PANTHER" id="PTHR13696:SF99">
    <property type="entry name" value="COBYRINIC ACID AC-DIAMIDE SYNTHASE"/>
    <property type="match status" value="1"/>
</dbReference>
<feature type="domain" description="AAA" evidence="1">
    <location>
        <begin position="3"/>
        <end position="177"/>
    </location>
</feature>
<organism evidence="2 3">
    <name type="scientific">Desulfoluna spongiiphila</name>
    <dbReference type="NCBI Taxonomy" id="419481"/>
    <lineage>
        <taxon>Bacteria</taxon>
        <taxon>Pseudomonadati</taxon>
        <taxon>Thermodesulfobacteriota</taxon>
        <taxon>Desulfobacteria</taxon>
        <taxon>Desulfobacterales</taxon>
        <taxon>Desulfolunaceae</taxon>
        <taxon>Desulfoluna</taxon>
    </lineage>
</organism>
<reference evidence="2 3" key="1">
    <citation type="submission" date="2016-10" db="EMBL/GenBank/DDBJ databases">
        <authorList>
            <person name="de Groot N.N."/>
        </authorList>
    </citation>
    <scope>NUCLEOTIDE SEQUENCE [LARGE SCALE GENOMIC DNA]</scope>
    <source>
        <strain evidence="2 3">AA1</strain>
    </source>
</reference>
<dbReference type="Pfam" id="PF13614">
    <property type="entry name" value="AAA_31"/>
    <property type="match status" value="1"/>
</dbReference>
<gene>
    <name evidence="2" type="ORF">SAMN05216233_11596</name>
</gene>
<dbReference type="RefSeq" id="WP_092212815.1">
    <property type="nucleotide sequence ID" value="NZ_FMUX01000015.1"/>
</dbReference>
<dbReference type="InterPro" id="IPR050678">
    <property type="entry name" value="DNA_Partitioning_ATPase"/>
</dbReference>
<sequence>MHHTIALLNPLGDSGKTTLAVNLAFSFALLEIRTLYVDCTSSGAGSRILMGKHKKPAWGVADVLSGFVGLRGAIVPGCTPYLDVIPALSGEKEAEKFLAFNPEKEKVLGLSLRKPGEGYGRVIIDTPSGNGFFVKSALAASDMALVPLHPGWDRNSQLKEAGHCVDEVLKYLNPDLKGIGFVTLGPSDPVPDEAGMQFVGRLPDCDAVRKGMATETPAALVDVMSPGAQACLDLAREMTEAATVP</sequence>
<dbReference type="OrthoDB" id="69313at2"/>
<accession>A0A1G5HRC8</accession>
<dbReference type="PANTHER" id="PTHR13696">
    <property type="entry name" value="P-LOOP CONTAINING NUCLEOSIDE TRIPHOSPHATE HYDROLASE"/>
    <property type="match status" value="1"/>
</dbReference>